<dbReference type="SMART" id="SM00513">
    <property type="entry name" value="SAP"/>
    <property type="match status" value="1"/>
</dbReference>
<dbReference type="Gramene" id="TuG1812G0700003838.01.T04">
    <property type="protein sequence ID" value="TuG1812G0700003838.01.T04"/>
    <property type="gene ID" value="TuG1812G0700003838.01"/>
</dbReference>
<dbReference type="InterPro" id="IPR003034">
    <property type="entry name" value="SAP_dom"/>
</dbReference>
<name>A0A8R7R2T6_TRIUA</name>
<evidence type="ECO:0000313" key="3">
    <source>
        <dbReference type="EnsemblPlants" id="TuG1812G0700003838.01.T04"/>
    </source>
</evidence>
<dbReference type="Proteomes" id="UP000015106">
    <property type="component" value="Chromosome 7"/>
</dbReference>
<organism evidence="3 4">
    <name type="scientific">Triticum urartu</name>
    <name type="common">Red wild einkorn</name>
    <name type="synonym">Crithodium urartu</name>
    <dbReference type="NCBI Taxonomy" id="4572"/>
    <lineage>
        <taxon>Eukaryota</taxon>
        <taxon>Viridiplantae</taxon>
        <taxon>Streptophyta</taxon>
        <taxon>Embryophyta</taxon>
        <taxon>Tracheophyta</taxon>
        <taxon>Spermatophyta</taxon>
        <taxon>Magnoliopsida</taxon>
        <taxon>Liliopsida</taxon>
        <taxon>Poales</taxon>
        <taxon>Poaceae</taxon>
        <taxon>BOP clade</taxon>
        <taxon>Pooideae</taxon>
        <taxon>Triticodae</taxon>
        <taxon>Triticeae</taxon>
        <taxon>Triticinae</taxon>
        <taxon>Triticum</taxon>
    </lineage>
</organism>
<reference evidence="3" key="2">
    <citation type="submission" date="2018-03" db="EMBL/GenBank/DDBJ databases">
        <title>The Triticum urartu genome reveals the dynamic nature of wheat genome evolution.</title>
        <authorList>
            <person name="Ling H."/>
            <person name="Ma B."/>
            <person name="Shi X."/>
            <person name="Liu H."/>
            <person name="Dong L."/>
            <person name="Sun H."/>
            <person name="Cao Y."/>
            <person name="Gao Q."/>
            <person name="Zheng S."/>
            <person name="Li Y."/>
            <person name="Yu Y."/>
            <person name="Du H."/>
            <person name="Qi M."/>
            <person name="Li Y."/>
            <person name="Yu H."/>
            <person name="Cui Y."/>
            <person name="Wang N."/>
            <person name="Chen C."/>
            <person name="Wu H."/>
            <person name="Zhao Y."/>
            <person name="Zhang J."/>
            <person name="Li Y."/>
            <person name="Zhou W."/>
            <person name="Zhang B."/>
            <person name="Hu W."/>
            <person name="Eijk M."/>
            <person name="Tang J."/>
            <person name="Witsenboer H."/>
            <person name="Zhao S."/>
            <person name="Li Z."/>
            <person name="Zhang A."/>
            <person name="Wang D."/>
            <person name="Liang C."/>
        </authorList>
    </citation>
    <scope>NUCLEOTIDE SEQUENCE [LARGE SCALE GENOMIC DNA]</scope>
    <source>
        <strain evidence="3">cv. G1812</strain>
    </source>
</reference>
<keyword evidence="4" id="KW-1185">Reference proteome</keyword>
<proteinExistence type="predicted"/>
<reference evidence="3" key="3">
    <citation type="submission" date="2022-06" db="UniProtKB">
        <authorList>
            <consortium name="EnsemblPlants"/>
        </authorList>
    </citation>
    <scope>IDENTIFICATION</scope>
</reference>
<evidence type="ECO:0000256" key="1">
    <source>
        <dbReference type="SAM" id="MobiDB-lite"/>
    </source>
</evidence>
<protein>
    <recommendedName>
        <fullName evidence="2">SAP domain-containing protein</fullName>
    </recommendedName>
</protein>
<sequence>MFRNKVLVRAVPVPSSSSSAPSPPFLLRQVSFSAAAPSLDLDILCCRLSRRHRLACLPQPPADALVVYQRCQSRAAAEVASEIAAAFTGASVGEEEEVVCSGALVAKAVECGLRCLTLERGWSFVGESIYAQSTFAASEERTDLCVLNVEVRSGLNDDYEFVVSPDAFRFTTLKISDVASSNVMETFQHIKEVSLDGYNLQTACAILPTLQEGHVIGFSELPPSGQILDSFTKLCSVKHGLEMNYSYHAAVKLTCGASCEKQWLPSPFVLQGPGLQPAPKSVRASKAMSSMRSFIELLKAWNFFGQSQLVIKEQLVVNCTATLPTWDKATSKLAMHTARAENSEDLRLVHPGFMAKDQSLTLAQITLLKPSFSRSKRADKNKTSCSSEQSDADSSNRSSETSLPKSSLGSFPKASHANPVDSSCASLLKQVIQTSVNPKRKHAEILENSGEGGTVKVHQKDCCEKRNLDTRKSKDCAPNVPQDTASVLHIQKDVFRTKVKPTKSKSMVGKNEITAATTSKRKPEVVKDELTKKAIDHQKDVTNKVTKAKPGSVKDESTSITKTKTKPDVDKDELTAKVIDHHKRGQLRLLTVADLKCFLSAKKAKVGGSKEVLIQRATELLS</sequence>
<dbReference type="EnsemblPlants" id="TuG1812G0700003838.01.T04">
    <property type="protein sequence ID" value="TuG1812G0700003838.01.T04"/>
    <property type="gene ID" value="TuG1812G0700003838.01"/>
</dbReference>
<evidence type="ECO:0000259" key="2">
    <source>
        <dbReference type="SMART" id="SM00513"/>
    </source>
</evidence>
<dbReference type="AlphaFoldDB" id="A0A8R7R2T6"/>
<feature type="region of interest" description="Disordered" evidence="1">
    <location>
        <begin position="377"/>
        <end position="419"/>
    </location>
</feature>
<feature type="compositionally biased region" description="Low complexity" evidence="1">
    <location>
        <begin position="383"/>
        <end position="402"/>
    </location>
</feature>
<evidence type="ECO:0000313" key="4">
    <source>
        <dbReference type="Proteomes" id="UP000015106"/>
    </source>
</evidence>
<accession>A0A8R7R2T6</accession>
<reference evidence="4" key="1">
    <citation type="journal article" date="2013" name="Nature">
        <title>Draft genome of the wheat A-genome progenitor Triticum urartu.</title>
        <authorList>
            <person name="Ling H.Q."/>
            <person name="Zhao S."/>
            <person name="Liu D."/>
            <person name="Wang J."/>
            <person name="Sun H."/>
            <person name="Zhang C."/>
            <person name="Fan H."/>
            <person name="Li D."/>
            <person name="Dong L."/>
            <person name="Tao Y."/>
            <person name="Gao C."/>
            <person name="Wu H."/>
            <person name="Li Y."/>
            <person name="Cui Y."/>
            <person name="Guo X."/>
            <person name="Zheng S."/>
            <person name="Wang B."/>
            <person name="Yu K."/>
            <person name="Liang Q."/>
            <person name="Yang W."/>
            <person name="Lou X."/>
            <person name="Chen J."/>
            <person name="Feng M."/>
            <person name="Jian J."/>
            <person name="Zhang X."/>
            <person name="Luo G."/>
            <person name="Jiang Y."/>
            <person name="Liu J."/>
            <person name="Wang Z."/>
            <person name="Sha Y."/>
            <person name="Zhang B."/>
            <person name="Wu H."/>
            <person name="Tang D."/>
            <person name="Shen Q."/>
            <person name="Xue P."/>
            <person name="Zou S."/>
            <person name="Wang X."/>
            <person name="Liu X."/>
            <person name="Wang F."/>
            <person name="Yang Y."/>
            <person name="An X."/>
            <person name="Dong Z."/>
            <person name="Zhang K."/>
            <person name="Zhang X."/>
            <person name="Luo M.C."/>
            <person name="Dvorak J."/>
            <person name="Tong Y."/>
            <person name="Wang J."/>
            <person name="Yang H."/>
            <person name="Li Z."/>
            <person name="Wang D."/>
            <person name="Zhang A."/>
            <person name="Wang J."/>
        </authorList>
    </citation>
    <scope>NUCLEOTIDE SEQUENCE</scope>
    <source>
        <strain evidence="4">cv. G1812</strain>
    </source>
</reference>
<feature type="domain" description="SAP" evidence="2">
    <location>
        <begin position="587"/>
        <end position="621"/>
    </location>
</feature>
<gene>
    <name evidence="3" type="primary">LOC125522845</name>
</gene>